<comment type="caution">
    <text evidence="2">The sequence shown here is derived from an EMBL/GenBank/DDBJ whole genome shotgun (WGS) entry which is preliminary data.</text>
</comment>
<feature type="transmembrane region" description="Helical" evidence="1">
    <location>
        <begin position="6"/>
        <end position="22"/>
    </location>
</feature>
<dbReference type="EMBL" id="LNYL01000051">
    <property type="protein sequence ID" value="KTD24128.1"/>
    <property type="molecule type" value="Genomic_DNA"/>
</dbReference>
<keyword evidence="3" id="KW-1185">Reference proteome</keyword>
<keyword evidence="1" id="KW-1133">Transmembrane helix</keyword>
<evidence type="ECO:0000313" key="2">
    <source>
        <dbReference type="EMBL" id="KTD24128.1"/>
    </source>
</evidence>
<evidence type="ECO:0000256" key="1">
    <source>
        <dbReference type="SAM" id="Phobius"/>
    </source>
</evidence>
<dbReference type="Proteomes" id="UP000054908">
    <property type="component" value="Unassembled WGS sequence"/>
</dbReference>
<evidence type="ECO:0008006" key="4">
    <source>
        <dbReference type="Google" id="ProtNLM"/>
    </source>
</evidence>
<name>A0A0W0VV59_9GAMM</name>
<dbReference type="AlphaFoldDB" id="A0A0W0VV59"/>
<keyword evidence="1" id="KW-0472">Membrane</keyword>
<protein>
    <recommendedName>
        <fullName evidence="4">Transmembrane protein</fullName>
    </recommendedName>
</protein>
<reference evidence="2 3" key="1">
    <citation type="submission" date="2015-11" db="EMBL/GenBank/DDBJ databases">
        <title>Genomic analysis of 38 Legionella species identifies large and diverse effector repertoires.</title>
        <authorList>
            <person name="Burstein D."/>
            <person name="Amaro F."/>
            <person name="Zusman T."/>
            <person name="Lifshitz Z."/>
            <person name="Cohen O."/>
            <person name="Gilbert J.A."/>
            <person name="Pupko T."/>
            <person name="Shuman H.A."/>
            <person name="Segal G."/>
        </authorList>
    </citation>
    <scope>NUCLEOTIDE SEQUENCE [LARGE SCALE GENOMIC DNA]</scope>
    <source>
        <strain evidence="2 3">PX-1-G2-E2</strain>
    </source>
</reference>
<gene>
    <name evidence="2" type="ORF">Lmac_3001</name>
</gene>
<dbReference type="PATRIC" id="fig|466.6.peg.3215"/>
<feature type="transmembrane region" description="Helical" evidence="1">
    <location>
        <begin position="43"/>
        <end position="62"/>
    </location>
</feature>
<evidence type="ECO:0000313" key="3">
    <source>
        <dbReference type="Proteomes" id="UP000054908"/>
    </source>
</evidence>
<sequence>MMETLYQILGLIAAGLIVWLLYRSIKGRPDQFSRENLSKSFTTMGFLGLILIGFIAFLVFMLRHS</sequence>
<accession>A0A0W0VV59</accession>
<proteinExistence type="predicted"/>
<keyword evidence="1" id="KW-0812">Transmembrane</keyword>
<dbReference type="STRING" id="466.Lmac_3001"/>
<organism evidence="2 3">
    <name type="scientific">Legionella maceachernii</name>
    <dbReference type="NCBI Taxonomy" id="466"/>
    <lineage>
        <taxon>Bacteria</taxon>
        <taxon>Pseudomonadati</taxon>
        <taxon>Pseudomonadota</taxon>
        <taxon>Gammaproteobacteria</taxon>
        <taxon>Legionellales</taxon>
        <taxon>Legionellaceae</taxon>
        <taxon>Legionella</taxon>
    </lineage>
</organism>